<dbReference type="AlphaFoldDB" id="A0A1X7T032"/>
<dbReference type="InParanoid" id="A0A1X7T032"/>
<dbReference type="EnsemblMetazoa" id="Aqu2.1.07805_001">
    <property type="protein sequence ID" value="Aqu2.1.07805_001"/>
    <property type="gene ID" value="Aqu2.1.07805"/>
</dbReference>
<name>A0A1X7T032_AMPQE</name>
<accession>A0A1X7T032</accession>
<proteinExistence type="predicted"/>
<sequence length="233" mass="26205">LNQLISAIEKGTPTLKEFNGSQLVFGQLFDGLIQFSQNLSPPLSLVHILSHCNVFFLIVQQFFPPSPPKSASQPGLNVSLSLIRKLDRSLITSKLQQFHHLLISKSSQLPTSDLMDSRLPSIAAEAITSDDQGKKSFEALEGHIRNNKERLMRECLDASVSQFDVVRSCTHLNGRPFIDLFELEMNWEAVLKTELLLSQGIYKRVLLRWEMSSESLSEDDNQLVAQIKELIAS</sequence>
<evidence type="ECO:0000313" key="1">
    <source>
        <dbReference type="EnsemblMetazoa" id="Aqu2.1.07805_001"/>
    </source>
</evidence>
<protein>
    <submittedName>
        <fullName evidence="1">Uncharacterized protein</fullName>
    </submittedName>
</protein>
<organism evidence="1">
    <name type="scientific">Amphimedon queenslandica</name>
    <name type="common">Sponge</name>
    <dbReference type="NCBI Taxonomy" id="400682"/>
    <lineage>
        <taxon>Eukaryota</taxon>
        <taxon>Metazoa</taxon>
        <taxon>Porifera</taxon>
        <taxon>Demospongiae</taxon>
        <taxon>Heteroscleromorpha</taxon>
        <taxon>Haplosclerida</taxon>
        <taxon>Niphatidae</taxon>
        <taxon>Amphimedon</taxon>
    </lineage>
</organism>
<reference evidence="1" key="1">
    <citation type="submission" date="2017-05" db="UniProtKB">
        <authorList>
            <consortium name="EnsemblMetazoa"/>
        </authorList>
    </citation>
    <scope>IDENTIFICATION</scope>
</reference>